<evidence type="ECO:0000313" key="2">
    <source>
        <dbReference type="Proteomes" id="UP001056120"/>
    </source>
</evidence>
<evidence type="ECO:0000313" key="1">
    <source>
        <dbReference type="EMBL" id="KAI3676489.1"/>
    </source>
</evidence>
<dbReference type="Proteomes" id="UP001056120">
    <property type="component" value="Linkage Group LG29"/>
</dbReference>
<organism evidence="1 2">
    <name type="scientific">Smallanthus sonchifolius</name>
    <dbReference type="NCBI Taxonomy" id="185202"/>
    <lineage>
        <taxon>Eukaryota</taxon>
        <taxon>Viridiplantae</taxon>
        <taxon>Streptophyta</taxon>
        <taxon>Embryophyta</taxon>
        <taxon>Tracheophyta</taxon>
        <taxon>Spermatophyta</taxon>
        <taxon>Magnoliopsida</taxon>
        <taxon>eudicotyledons</taxon>
        <taxon>Gunneridae</taxon>
        <taxon>Pentapetalae</taxon>
        <taxon>asterids</taxon>
        <taxon>campanulids</taxon>
        <taxon>Asterales</taxon>
        <taxon>Asteraceae</taxon>
        <taxon>Asteroideae</taxon>
        <taxon>Heliantheae alliance</taxon>
        <taxon>Millerieae</taxon>
        <taxon>Smallanthus</taxon>
    </lineage>
</organism>
<gene>
    <name evidence="1" type="ORF">L1987_86099</name>
</gene>
<protein>
    <submittedName>
        <fullName evidence="1">Uncharacterized protein</fullName>
    </submittedName>
</protein>
<name>A0ACB8XZY5_9ASTR</name>
<accession>A0ACB8XZY5</accession>
<reference evidence="1 2" key="2">
    <citation type="journal article" date="2022" name="Mol. Ecol. Resour.">
        <title>The genomes of chicory, endive, great burdock and yacon provide insights into Asteraceae paleo-polyploidization history and plant inulin production.</title>
        <authorList>
            <person name="Fan W."/>
            <person name="Wang S."/>
            <person name="Wang H."/>
            <person name="Wang A."/>
            <person name="Jiang F."/>
            <person name="Liu H."/>
            <person name="Zhao H."/>
            <person name="Xu D."/>
            <person name="Zhang Y."/>
        </authorList>
    </citation>
    <scope>NUCLEOTIDE SEQUENCE [LARGE SCALE GENOMIC DNA]</scope>
    <source>
        <strain evidence="2">cv. Yunnan</strain>
        <tissue evidence="1">Leaves</tissue>
    </source>
</reference>
<reference evidence="2" key="1">
    <citation type="journal article" date="2022" name="Mol. Ecol. Resour.">
        <title>The genomes of chicory, endive, great burdock and yacon provide insights into Asteraceae palaeo-polyploidization history and plant inulin production.</title>
        <authorList>
            <person name="Fan W."/>
            <person name="Wang S."/>
            <person name="Wang H."/>
            <person name="Wang A."/>
            <person name="Jiang F."/>
            <person name="Liu H."/>
            <person name="Zhao H."/>
            <person name="Xu D."/>
            <person name="Zhang Y."/>
        </authorList>
    </citation>
    <scope>NUCLEOTIDE SEQUENCE [LARGE SCALE GENOMIC DNA]</scope>
    <source>
        <strain evidence="2">cv. Yunnan</strain>
    </source>
</reference>
<proteinExistence type="predicted"/>
<comment type="caution">
    <text evidence="1">The sequence shown here is derived from an EMBL/GenBank/DDBJ whole genome shotgun (WGS) entry which is preliminary data.</text>
</comment>
<sequence length="79" mass="9113">MGVGYFRHLIMVNTSNLLSCSLAHTNVIIAQTHMRLLGGPLTRLCLLLLRLFHLFQDIVSWWFMPANIGITNVFSRELW</sequence>
<keyword evidence="2" id="KW-1185">Reference proteome</keyword>
<dbReference type="EMBL" id="CM042046">
    <property type="protein sequence ID" value="KAI3676489.1"/>
    <property type="molecule type" value="Genomic_DNA"/>
</dbReference>